<dbReference type="EMBL" id="FNVD01000008">
    <property type="protein sequence ID" value="SEG00883.1"/>
    <property type="molecule type" value="Genomic_DNA"/>
</dbReference>
<proteinExistence type="predicted"/>
<feature type="domain" description="BioF2-like acetyltransferase" evidence="1">
    <location>
        <begin position="123"/>
        <end position="247"/>
    </location>
</feature>
<dbReference type="Proteomes" id="UP000236742">
    <property type="component" value="Unassembled WGS sequence"/>
</dbReference>
<evidence type="ECO:0000259" key="1">
    <source>
        <dbReference type="Pfam" id="PF13480"/>
    </source>
</evidence>
<accession>A0A1H5WNL1</accession>
<dbReference type="InterPro" id="IPR038740">
    <property type="entry name" value="BioF2-like_GNAT_dom"/>
</dbReference>
<dbReference type="InterPro" id="IPR016181">
    <property type="entry name" value="Acyl_CoA_acyltransferase"/>
</dbReference>
<dbReference type="RefSeq" id="WP_104008217.1">
    <property type="nucleotide sequence ID" value="NZ_FNVD01000008.1"/>
</dbReference>
<keyword evidence="3" id="KW-1185">Reference proteome</keyword>
<gene>
    <name evidence="2" type="ORF">SAMN05421751_108150</name>
</gene>
<evidence type="ECO:0000313" key="3">
    <source>
        <dbReference type="Proteomes" id="UP000236742"/>
    </source>
</evidence>
<dbReference type="PANTHER" id="PTHR36174:SF1">
    <property type="entry name" value="LIPID II:GLYCINE GLYCYLTRANSFERASE"/>
    <property type="match status" value="1"/>
</dbReference>
<dbReference type="GO" id="GO:0016740">
    <property type="term" value="F:transferase activity"/>
    <property type="evidence" value="ECO:0007669"/>
    <property type="project" value="UniProtKB-KW"/>
</dbReference>
<keyword evidence="2" id="KW-0808">Transferase</keyword>
<dbReference type="Pfam" id="PF13480">
    <property type="entry name" value="Acetyltransf_6"/>
    <property type="match status" value="1"/>
</dbReference>
<reference evidence="2 3" key="1">
    <citation type="submission" date="2016-10" db="EMBL/GenBank/DDBJ databases">
        <authorList>
            <person name="de Groot N.N."/>
        </authorList>
    </citation>
    <scope>NUCLEOTIDE SEQUENCE [LARGE SCALE GENOMIC DNA]</scope>
    <source>
        <strain evidence="2 3">DSM 23413</strain>
    </source>
</reference>
<organism evidence="2 3">
    <name type="scientific">Jhaorihella thermophila</name>
    <dbReference type="NCBI Taxonomy" id="488547"/>
    <lineage>
        <taxon>Bacteria</taxon>
        <taxon>Pseudomonadati</taxon>
        <taxon>Pseudomonadota</taxon>
        <taxon>Alphaproteobacteria</taxon>
        <taxon>Rhodobacterales</taxon>
        <taxon>Paracoccaceae</taxon>
        <taxon>Jhaorihella</taxon>
    </lineage>
</organism>
<dbReference type="OrthoDB" id="341858at2"/>
<protein>
    <submittedName>
        <fullName evidence="2">Acetyltransferase (GNAT) domain-containing protein</fullName>
    </submittedName>
</protein>
<dbReference type="PANTHER" id="PTHR36174">
    <property type="entry name" value="LIPID II:GLYCINE GLYCYLTRANSFERASE"/>
    <property type="match status" value="1"/>
</dbReference>
<dbReference type="SUPFAM" id="SSF55729">
    <property type="entry name" value="Acyl-CoA N-acyltransferases (Nat)"/>
    <property type="match status" value="1"/>
</dbReference>
<name>A0A1H5WNL1_9RHOB</name>
<dbReference type="Gene3D" id="3.40.630.30">
    <property type="match status" value="1"/>
</dbReference>
<dbReference type="AlphaFoldDB" id="A0A1H5WNL1"/>
<dbReference type="InterPro" id="IPR050644">
    <property type="entry name" value="PG_Glycine_Bridge_Synth"/>
</dbReference>
<sequence>MAPESLDAPPLQQSPEFAAALAALDHPPWRYPDRAGWLIQRRRFAPGLALAMVSRARITPELLPRELDNAGLGRTPVILAPDHPCPGLGETGAIRLYPPATVAELDLRRPAAERRAAMHQKWRNRLRYAERGPLFIRRTPFPDDPDHWLLRAESEQQRARGYRNWPAALTLAWTRANPGRAVLFTACEGDRPVAAMLFLRHGRAATYHIAHNTDRGRAFCAHNLILWQAADWLARRNCHRLDLGLIDRARLPGLARFKLGVGATARPLGGTWLWWPPTAAIARPATRIFRRVASGRRRWTGQTATFK</sequence>
<evidence type="ECO:0000313" key="2">
    <source>
        <dbReference type="EMBL" id="SEG00883.1"/>
    </source>
</evidence>